<dbReference type="Proteomes" id="UP001301728">
    <property type="component" value="Unassembled WGS sequence"/>
</dbReference>
<keyword evidence="3" id="KW-1185">Reference proteome</keyword>
<name>A0ABU5U2F2_9CYAN</name>
<evidence type="ECO:0000313" key="3">
    <source>
        <dbReference type="Proteomes" id="UP001301728"/>
    </source>
</evidence>
<evidence type="ECO:0000256" key="1">
    <source>
        <dbReference type="SAM" id="Coils"/>
    </source>
</evidence>
<comment type="caution">
    <text evidence="2">The sequence shown here is derived from an EMBL/GenBank/DDBJ whole genome shotgun (WGS) entry which is preliminary data.</text>
</comment>
<reference evidence="2 3" key="1">
    <citation type="submission" date="2023-12" db="EMBL/GenBank/DDBJ databases">
        <title>Baltic Sea Cyanobacteria.</title>
        <authorList>
            <person name="Delbaje E."/>
            <person name="Fewer D.P."/>
            <person name="Shishido T.K."/>
        </authorList>
    </citation>
    <scope>NUCLEOTIDE SEQUENCE [LARGE SCALE GENOMIC DNA]</scope>
    <source>
        <strain evidence="2 3">CCNP 1315</strain>
    </source>
</reference>
<dbReference type="RefSeq" id="WP_323219856.1">
    <property type="nucleotide sequence ID" value="NZ_JAYGHT010000132.1"/>
</dbReference>
<keyword evidence="1" id="KW-0175">Coiled coil</keyword>
<sequence>MNDRSRELQVSTDLILEEIDTEARETARTLNTNQPNWEPINPPTPIRFQTTDTGRGDSHFLDAVHQYDSRLLTEDTGLSPSQVLVDEIILQDPNISGHLETQQWVYNTAQEIHQDVSQIRDSVVEQQQALVEEVGQTINNLEASLTNMDKRFDKIDQSLHKIIECGRQG</sequence>
<evidence type="ECO:0000313" key="2">
    <source>
        <dbReference type="EMBL" id="MEA5521371.1"/>
    </source>
</evidence>
<protein>
    <recommendedName>
        <fullName evidence="4">t-SNARE coiled-coil homology domain-containing protein</fullName>
    </recommendedName>
</protein>
<proteinExistence type="predicted"/>
<feature type="coiled-coil region" evidence="1">
    <location>
        <begin position="124"/>
        <end position="151"/>
    </location>
</feature>
<organism evidence="2 3">
    <name type="scientific">Limnoraphis robusta CCNP1315</name>
    <dbReference type="NCBI Taxonomy" id="3110306"/>
    <lineage>
        <taxon>Bacteria</taxon>
        <taxon>Bacillati</taxon>
        <taxon>Cyanobacteriota</taxon>
        <taxon>Cyanophyceae</taxon>
        <taxon>Oscillatoriophycideae</taxon>
        <taxon>Oscillatoriales</taxon>
        <taxon>Sirenicapillariaceae</taxon>
        <taxon>Limnoraphis</taxon>
    </lineage>
</organism>
<dbReference type="EMBL" id="JAYGHT010000132">
    <property type="protein sequence ID" value="MEA5521371.1"/>
    <property type="molecule type" value="Genomic_DNA"/>
</dbReference>
<gene>
    <name evidence="2" type="ORF">VB854_20750</name>
</gene>
<accession>A0ABU5U2F2</accession>
<evidence type="ECO:0008006" key="4">
    <source>
        <dbReference type="Google" id="ProtNLM"/>
    </source>
</evidence>